<reference evidence="2 3" key="1">
    <citation type="submission" date="2019-07" db="EMBL/GenBank/DDBJ databases">
        <title>Complete Genome Sequence of Leptotrichia goodfellowii Strain JCM 16774.</title>
        <authorList>
            <person name="Watanabe S."/>
            <person name="Cui L."/>
        </authorList>
    </citation>
    <scope>NUCLEOTIDE SEQUENCE [LARGE SCALE GENOMIC DNA]</scope>
    <source>
        <strain evidence="2 3">JCM16774</strain>
    </source>
</reference>
<dbReference type="RefSeq" id="WP_373920381.1">
    <property type="nucleotide sequence ID" value="NZ_AP019822.1"/>
</dbReference>
<dbReference type="GO" id="GO:0015833">
    <property type="term" value="P:peptide transport"/>
    <property type="evidence" value="ECO:0007669"/>
    <property type="project" value="TreeGrafter"/>
</dbReference>
<dbReference type="InterPro" id="IPR039424">
    <property type="entry name" value="SBP_5"/>
</dbReference>
<dbReference type="GO" id="GO:0030288">
    <property type="term" value="C:outer membrane-bounded periplasmic space"/>
    <property type="evidence" value="ECO:0007669"/>
    <property type="project" value="TreeGrafter"/>
</dbReference>
<gene>
    <name evidence="2" type="ORF">JCM16774_1032</name>
</gene>
<dbReference type="GO" id="GO:1904680">
    <property type="term" value="F:peptide transmembrane transporter activity"/>
    <property type="evidence" value="ECO:0007669"/>
    <property type="project" value="TreeGrafter"/>
</dbReference>
<dbReference type="STRING" id="714315.GCA_000516535_01023"/>
<name>A0A510J9W6_9FUSO</name>
<proteinExistence type="predicted"/>
<dbReference type="Proteomes" id="UP000321606">
    <property type="component" value="Chromosome"/>
</dbReference>
<accession>A0A510J9W6</accession>
<dbReference type="Gene3D" id="3.10.105.10">
    <property type="entry name" value="Dipeptide-binding Protein, Domain 3"/>
    <property type="match status" value="1"/>
</dbReference>
<feature type="domain" description="Solute-binding protein family 5" evidence="1">
    <location>
        <begin position="6"/>
        <end position="78"/>
    </location>
</feature>
<sequence length="167" mass="19023">MVLSFPYISSKVTDKSIGEYIQGEWKKIGIQVELKAMEEKAYWQNATAKNYDIMSDFSWGAPWDPHAFLTAMADNSASNTNPDYAAQLGLPMKAQLDKTIKALLVEPNEQKLNEMYTYVLTTLHEQAVYIPISYQAMLSVYRTGELEGVKFMPEENRIPAWSVKKVK</sequence>
<protein>
    <submittedName>
        <fullName evidence="2">Nickel ABC transporter periplasmic nickel-binding protein</fullName>
    </submittedName>
</protein>
<dbReference type="AlphaFoldDB" id="A0A510J9W6"/>
<evidence type="ECO:0000313" key="2">
    <source>
        <dbReference type="EMBL" id="BBM36100.1"/>
    </source>
</evidence>
<dbReference type="SUPFAM" id="SSF53850">
    <property type="entry name" value="Periplasmic binding protein-like II"/>
    <property type="match status" value="1"/>
</dbReference>
<organism evidence="2 3">
    <name type="scientific">Pseudoleptotrichia goodfellowii</name>
    <dbReference type="NCBI Taxonomy" id="157692"/>
    <lineage>
        <taxon>Bacteria</taxon>
        <taxon>Fusobacteriati</taxon>
        <taxon>Fusobacteriota</taxon>
        <taxon>Fusobacteriia</taxon>
        <taxon>Fusobacteriales</taxon>
        <taxon>Leptotrichiaceae</taxon>
        <taxon>Pseudoleptotrichia</taxon>
    </lineage>
</organism>
<dbReference type="PANTHER" id="PTHR30290:SF37">
    <property type="entry name" value="NICKEL-BINDING PERIPLASMIC PROTEIN"/>
    <property type="match status" value="1"/>
</dbReference>
<dbReference type="Pfam" id="PF00496">
    <property type="entry name" value="SBP_bac_5"/>
    <property type="match status" value="1"/>
</dbReference>
<evidence type="ECO:0000313" key="3">
    <source>
        <dbReference type="Proteomes" id="UP000321606"/>
    </source>
</evidence>
<evidence type="ECO:0000259" key="1">
    <source>
        <dbReference type="Pfam" id="PF00496"/>
    </source>
</evidence>
<dbReference type="InterPro" id="IPR000914">
    <property type="entry name" value="SBP_5_dom"/>
</dbReference>
<dbReference type="KEGG" id="lgo:JCM16774_1032"/>
<dbReference type="EMBL" id="AP019822">
    <property type="protein sequence ID" value="BBM36100.1"/>
    <property type="molecule type" value="Genomic_DNA"/>
</dbReference>
<dbReference type="PANTHER" id="PTHR30290">
    <property type="entry name" value="PERIPLASMIC BINDING COMPONENT OF ABC TRANSPORTER"/>
    <property type="match status" value="1"/>
</dbReference>